<gene>
    <name evidence="4" type="ORF">H8S44_08255</name>
</gene>
<comment type="caution">
    <text evidence="4">The sequence shown here is derived from an EMBL/GenBank/DDBJ whole genome shotgun (WGS) entry which is preliminary data.</text>
</comment>
<evidence type="ECO:0000313" key="4">
    <source>
        <dbReference type="EMBL" id="MBC5659760.1"/>
    </source>
</evidence>
<evidence type="ECO:0000256" key="1">
    <source>
        <dbReference type="ARBA" id="ARBA00022729"/>
    </source>
</evidence>
<proteinExistence type="predicted"/>
<evidence type="ECO:0000313" key="5">
    <source>
        <dbReference type="Proteomes" id="UP000649345"/>
    </source>
</evidence>
<dbReference type="PANTHER" id="PTHR35936">
    <property type="entry name" value="MEMBRANE-BOUND LYTIC MUREIN TRANSGLYCOSYLASE F"/>
    <property type="match status" value="1"/>
</dbReference>
<dbReference type="InterPro" id="IPR001638">
    <property type="entry name" value="Solute-binding_3/MltF_N"/>
</dbReference>
<organism evidence="4 5">
    <name type="scientific">Anaerosacchariphilus hominis</name>
    <dbReference type="NCBI Taxonomy" id="2763017"/>
    <lineage>
        <taxon>Bacteria</taxon>
        <taxon>Bacillati</taxon>
        <taxon>Bacillota</taxon>
        <taxon>Clostridia</taxon>
        <taxon>Lachnospirales</taxon>
        <taxon>Lachnospiraceae</taxon>
        <taxon>Anaerosacchariphilus</taxon>
    </lineage>
</organism>
<reference evidence="4" key="1">
    <citation type="submission" date="2020-08" db="EMBL/GenBank/DDBJ databases">
        <title>Genome public.</title>
        <authorList>
            <person name="Liu C."/>
            <person name="Sun Q."/>
        </authorList>
    </citation>
    <scope>NUCLEOTIDE SEQUENCE</scope>
    <source>
        <strain evidence="4">NSJ-68</strain>
    </source>
</reference>
<dbReference type="Pfam" id="PF00497">
    <property type="entry name" value="SBP_bac_3"/>
    <property type="match status" value="1"/>
</dbReference>
<keyword evidence="1 2" id="KW-0732">Signal</keyword>
<dbReference type="SMART" id="SM00062">
    <property type="entry name" value="PBPb"/>
    <property type="match status" value="1"/>
</dbReference>
<dbReference type="PROSITE" id="PS51257">
    <property type="entry name" value="PROKAR_LIPOPROTEIN"/>
    <property type="match status" value="1"/>
</dbReference>
<dbReference type="SUPFAM" id="SSF53850">
    <property type="entry name" value="Periplasmic binding protein-like II"/>
    <property type="match status" value="1"/>
</dbReference>
<feature type="domain" description="Solute-binding protein family 3/N-terminal" evidence="3">
    <location>
        <begin position="68"/>
        <end position="286"/>
    </location>
</feature>
<dbReference type="EMBL" id="JACOOR010000004">
    <property type="protein sequence ID" value="MBC5659760.1"/>
    <property type="molecule type" value="Genomic_DNA"/>
</dbReference>
<dbReference type="AlphaFoldDB" id="A0A923LBX3"/>
<name>A0A923LBX3_9FIRM</name>
<protein>
    <submittedName>
        <fullName evidence="4">Transporter substrate-binding domain-containing protein</fullName>
    </submittedName>
</protein>
<evidence type="ECO:0000256" key="2">
    <source>
        <dbReference type="SAM" id="SignalP"/>
    </source>
</evidence>
<dbReference type="PANTHER" id="PTHR35936:SF34">
    <property type="entry name" value="ABC TRANSPORTER EXTRACELLULAR-BINDING PROTEIN YCKB-RELATED"/>
    <property type="match status" value="1"/>
</dbReference>
<accession>A0A923LBX3</accession>
<dbReference type="Proteomes" id="UP000649345">
    <property type="component" value="Unassembled WGS sequence"/>
</dbReference>
<evidence type="ECO:0000259" key="3">
    <source>
        <dbReference type="SMART" id="SM00062"/>
    </source>
</evidence>
<sequence>MKRKVLSVLLCGVLAVSMLAGCGSKSGDVVTNTDTEDAAENAAEDGSSATDTETAADSDMAYVVDKGTLVVGITDFEPMDYKDENGDWVGFDADMAKAFAESLGVDVEFVEIDWDNKVLELDGKSIDCVWNGMTLTDEVTSSMECTGAYLNNAQVVVVPKNVADKYQDTDSLADLSFAVEAGSAGEAEVSALGLNYTPVKAQSDALLEVASGTSDAAVIDSLMAAAMIGEGTSYADLTYTVALNSEKYGVGFRKGSDLAAVLDEFFVNAMADGSMQACAEQYGVQAALVQE</sequence>
<keyword evidence="5" id="KW-1185">Reference proteome</keyword>
<feature type="chain" id="PRO_5038929840" evidence="2">
    <location>
        <begin position="21"/>
        <end position="291"/>
    </location>
</feature>
<dbReference type="RefSeq" id="WP_186872065.1">
    <property type="nucleotide sequence ID" value="NZ_JACOOR010000004.1"/>
</dbReference>
<dbReference type="Gene3D" id="3.40.190.10">
    <property type="entry name" value="Periplasmic binding protein-like II"/>
    <property type="match status" value="2"/>
</dbReference>
<feature type="signal peptide" evidence="2">
    <location>
        <begin position="1"/>
        <end position="20"/>
    </location>
</feature>